<evidence type="ECO:0000313" key="1">
    <source>
        <dbReference type="EMBL" id="JAD42187.1"/>
    </source>
</evidence>
<protein>
    <submittedName>
        <fullName evidence="1">Uncharacterized protein</fullName>
    </submittedName>
</protein>
<sequence>MNILPLLAHRSGRLKAILPLAIQILLAAVHDFGHLMMTRFL</sequence>
<dbReference type="EMBL" id="GBRH01255708">
    <property type="protein sequence ID" value="JAD42187.1"/>
    <property type="molecule type" value="Transcribed_RNA"/>
</dbReference>
<reference evidence="1" key="2">
    <citation type="journal article" date="2015" name="Data Brief">
        <title>Shoot transcriptome of the giant reed, Arundo donax.</title>
        <authorList>
            <person name="Barrero R.A."/>
            <person name="Guerrero F.D."/>
            <person name="Moolhuijzen P."/>
            <person name="Goolsby J.A."/>
            <person name="Tidwell J."/>
            <person name="Bellgard S.E."/>
            <person name="Bellgard M.I."/>
        </authorList>
    </citation>
    <scope>NUCLEOTIDE SEQUENCE</scope>
    <source>
        <tissue evidence="1">Shoot tissue taken approximately 20 cm above the soil surface</tissue>
    </source>
</reference>
<organism evidence="1">
    <name type="scientific">Arundo donax</name>
    <name type="common">Giant reed</name>
    <name type="synonym">Donax arundinaceus</name>
    <dbReference type="NCBI Taxonomy" id="35708"/>
    <lineage>
        <taxon>Eukaryota</taxon>
        <taxon>Viridiplantae</taxon>
        <taxon>Streptophyta</taxon>
        <taxon>Embryophyta</taxon>
        <taxon>Tracheophyta</taxon>
        <taxon>Spermatophyta</taxon>
        <taxon>Magnoliopsida</taxon>
        <taxon>Liliopsida</taxon>
        <taxon>Poales</taxon>
        <taxon>Poaceae</taxon>
        <taxon>PACMAD clade</taxon>
        <taxon>Arundinoideae</taxon>
        <taxon>Arundineae</taxon>
        <taxon>Arundo</taxon>
    </lineage>
</organism>
<accession>A0A0A9A583</accession>
<name>A0A0A9A583_ARUDO</name>
<proteinExistence type="predicted"/>
<reference evidence="1" key="1">
    <citation type="submission" date="2014-09" db="EMBL/GenBank/DDBJ databases">
        <authorList>
            <person name="Magalhaes I.L.F."/>
            <person name="Oliveira U."/>
            <person name="Santos F.R."/>
            <person name="Vidigal T.H.D.A."/>
            <person name="Brescovit A.D."/>
            <person name="Santos A.J."/>
        </authorList>
    </citation>
    <scope>NUCLEOTIDE SEQUENCE</scope>
    <source>
        <tissue evidence="1">Shoot tissue taken approximately 20 cm above the soil surface</tissue>
    </source>
</reference>
<dbReference type="AlphaFoldDB" id="A0A0A9A583"/>